<dbReference type="PANTHER" id="PTHR23523">
    <property type="match status" value="1"/>
</dbReference>
<gene>
    <name evidence="8" type="ORF">EV146_10620</name>
</gene>
<feature type="transmembrane region" description="Helical" evidence="6">
    <location>
        <begin position="346"/>
        <end position="362"/>
    </location>
</feature>
<dbReference type="InterPro" id="IPR036259">
    <property type="entry name" value="MFS_trans_sf"/>
</dbReference>
<dbReference type="PANTHER" id="PTHR23523:SF2">
    <property type="entry name" value="2-NITROIMIDAZOLE TRANSPORTER"/>
    <property type="match status" value="1"/>
</dbReference>
<dbReference type="RefSeq" id="WP_132005938.1">
    <property type="nucleotide sequence ID" value="NZ_JABUHM010000004.1"/>
</dbReference>
<evidence type="ECO:0000313" key="9">
    <source>
        <dbReference type="Proteomes" id="UP000295689"/>
    </source>
</evidence>
<name>A0A4R2BEU4_9BACI</name>
<feature type="domain" description="Major facilitator superfamily (MFS) profile" evidence="7">
    <location>
        <begin position="11"/>
        <end position="394"/>
    </location>
</feature>
<dbReference type="Pfam" id="PF07690">
    <property type="entry name" value="MFS_1"/>
    <property type="match status" value="1"/>
</dbReference>
<feature type="transmembrane region" description="Helical" evidence="6">
    <location>
        <begin position="132"/>
        <end position="153"/>
    </location>
</feature>
<evidence type="ECO:0000256" key="5">
    <source>
        <dbReference type="ARBA" id="ARBA00023136"/>
    </source>
</evidence>
<protein>
    <submittedName>
        <fullName evidence="8">CP family cyanate transporter-like MFS transporter</fullName>
    </submittedName>
</protein>
<keyword evidence="2" id="KW-0813">Transport</keyword>
<dbReference type="GO" id="GO:0005886">
    <property type="term" value="C:plasma membrane"/>
    <property type="evidence" value="ECO:0007669"/>
    <property type="project" value="UniProtKB-SubCell"/>
</dbReference>
<feature type="transmembrane region" description="Helical" evidence="6">
    <location>
        <begin position="206"/>
        <end position="229"/>
    </location>
</feature>
<proteinExistence type="predicted"/>
<organism evidence="8 9">
    <name type="scientific">Mesobacillus foraminis</name>
    <dbReference type="NCBI Taxonomy" id="279826"/>
    <lineage>
        <taxon>Bacteria</taxon>
        <taxon>Bacillati</taxon>
        <taxon>Bacillota</taxon>
        <taxon>Bacilli</taxon>
        <taxon>Bacillales</taxon>
        <taxon>Bacillaceae</taxon>
        <taxon>Mesobacillus</taxon>
    </lineage>
</organism>
<feature type="transmembrane region" description="Helical" evidence="6">
    <location>
        <begin position="279"/>
        <end position="297"/>
    </location>
</feature>
<dbReference type="SUPFAM" id="SSF103473">
    <property type="entry name" value="MFS general substrate transporter"/>
    <property type="match status" value="1"/>
</dbReference>
<dbReference type="PROSITE" id="PS50850">
    <property type="entry name" value="MFS"/>
    <property type="match status" value="1"/>
</dbReference>
<dbReference type="InterPro" id="IPR020846">
    <property type="entry name" value="MFS_dom"/>
</dbReference>
<evidence type="ECO:0000256" key="3">
    <source>
        <dbReference type="ARBA" id="ARBA00022692"/>
    </source>
</evidence>
<feature type="transmembrane region" description="Helical" evidence="6">
    <location>
        <begin position="249"/>
        <end position="267"/>
    </location>
</feature>
<keyword evidence="4 6" id="KW-1133">Transmembrane helix</keyword>
<accession>A0A4R2BEU4</accession>
<comment type="subcellular location">
    <subcellularLocation>
        <location evidence="1">Cell membrane</location>
        <topology evidence="1">Multi-pass membrane protein</topology>
    </subcellularLocation>
</comment>
<feature type="transmembrane region" description="Helical" evidence="6">
    <location>
        <begin position="12"/>
        <end position="28"/>
    </location>
</feature>
<dbReference type="GO" id="GO:0022857">
    <property type="term" value="F:transmembrane transporter activity"/>
    <property type="evidence" value="ECO:0007669"/>
    <property type="project" value="InterPro"/>
</dbReference>
<dbReference type="EMBL" id="SLVV01000006">
    <property type="protein sequence ID" value="TCN24822.1"/>
    <property type="molecule type" value="Genomic_DNA"/>
</dbReference>
<evidence type="ECO:0000256" key="2">
    <source>
        <dbReference type="ARBA" id="ARBA00022448"/>
    </source>
</evidence>
<reference evidence="8 9" key="1">
    <citation type="journal article" date="2015" name="Stand. Genomic Sci.">
        <title>Genomic Encyclopedia of Bacterial and Archaeal Type Strains, Phase III: the genomes of soil and plant-associated and newly described type strains.</title>
        <authorList>
            <person name="Whitman W.B."/>
            <person name="Woyke T."/>
            <person name="Klenk H.P."/>
            <person name="Zhou Y."/>
            <person name="Lilburn T.G."/>
            <person name="Beck B.J."/>
            <person name="De Vos P."/>
            <person name="Vandamme P."/>
            <person name="Eisen J.A."/>
            <person name="Garrity G."/>
            <person name="Hugenholtz P."/>
            <person name="Kyrpides N.C."/>
        </authorList>
    </citation>
    <scope>NUCLEOTIDE SEQUENCE [LARGE SCALE GENOMIC DNA]</scope>
    <source>
        <strain evidence="8 9">CV53</strain>
    </source>
</reference>
<dbReference type="CDD" id="cd17339">
    <property type="entry name" value="MFS_NIMT_CynX_like"/>
    <property type="match status" value="1"/>
</dbReference>
<evidence type="ECO:0000313" key="8">
    <source>
        <dbReference type="EMBL" id="TCN24822.1"/>
    </source>
</evidence>
<evidence type="ECO:0000256" key="1">
    <source>
        <dbReference type="ARBA" id="ARBA00004651"/>
    </source>
</evidence>
<sequence>MSSPLKHTKNYLLLIGIIFVAFNLRPAITSVGPLVNSIRFDTGISNGVAGLLTTIPLIAFGLVSPFAPRLAKKIGNEMSVLIGLLILGIGILLRSSGLFVTLFIGTALAGVGIAVCNVLIPGIVKKSFPNQVGLTTGIYTFSMAFWAGMAPGLSIPLSESLQLGWRMSLGVWAVLLMVAIFFWVPQLTGNKRQNKDKAIPQPRRSVSIWSSGIAWQVTFFMGLQSLVYFSMTAWLPEILQSRGLSVSTSGWMVTLMQFSGLPANFIIPVLADRLPNQKGIAWGIGSCSLIGILGLLIGGNTIALIVSIILLGIALGAAISHSLTLISLRAADPIQASDLSGMAQSVGYLLAAVGPFSLGFLFDLFHSWTLPLIMLALVSVLFTIAGIGAGRNKHVFDSGHSHHKDASSTMA</sequence>
<dbReference type="Gene3D" id="1.20.1250.20">
    <property type="entry name" value="MFS general substrate transporter like domains"/>
    <property type="match status" value="2"/>
</dbReference>
<feature type="transmembrane region" description="Helical" evidence="6">
    <location>
        <begin position="368"/>
        <end position="389"/>
    </location>
</feature>
<feature type="transmembrane region" description="Helical" evidence="6">
    <location>
        <begin position="48"/>
        <end position="67"/>
    </location>
</feature>
<keyword evidence="5 6" id="KW-0472">Membrane</keyword>
<dbReference type="InterPro" id="IPR011701">
    <property type="entry name" value="MFS"/>
</dbReference>
<evidence type="ECO:0000256" key="4">
    <source>
        <dbReference type="ARBA" id="ARBA00022989"/>
    </source>
</evidence>
<comment type="caution">
    <text evidence="8">The sequence shown here is derived from an EMBL/GenBank/DDBJ whole genome shotgun (WGS) entry which is preliminary data.</text>
</comment>
<dbReference type="Proteomes" id="UP000295689">
    <property type="component" value="Unassembled WGS sequence"/>
</dbReference>
<feature type="transmembrane region" description="Helical" evidence="6">
    <location>
        <begin position="165"/>
        <end position="185"/>
    </location>
</feature>
<keyword evidence="3 6" id="KW-0812">Transmembrane</keyword>
<feature type="transmembrane region" description="Helical" evidence="6">
    <location>
        <begin position="99"/>
        <end position="120"/>
    </location>
</feature>
<dbReference type="AlphaFoldDB" id="A0A4R2BEU4"/>
<dbReference type="InterPro" id="IPR052524">
    <property type="entry name" value="MFS_Cyanate_Porter"/>
</dbReference>
<evidence type="ECO:0000256" key="6">
    <source>
        <dbReference type="SAM" id="Phobius"/>
    </source>
</evidence>
<feature type="transmembrane region" description="Helical" evidence="6">
    <location>
        <begin position="303"/>
        <end position="326"/>
    </location>
</feature>
<feature type="transmembrane region" description="Helical" evidence="6">
    <location>
        <begin position="74"/>
        <end position="93"/>
    </location>
</feature>
<keyword evidence="9" id="KW-1185">Reference proteome</keyword>
<evidence type="ECO:0000259" key="7">
    <source>
        <dbReference type="PROSITE" id="PS50850"/>
    </source>
</evidence>